<name>A0ABN2HWV3_9ACTN</name>
<accession>A0ABN2HWV3</accession>
<evidence type="ECO:0000313" key="1">
    <source>
        <dbReference type="EMBL" id="GAA1694895.1"/>
    </source>
</evidence>
<dbReference type="Proteomes" id="UP001500618">
    <property type="component" value="Unassembled WGS sequence"/>
</dbReference>
<evidence type="ECO:0008006" key="3">
    <source>
        <dbReference type="Google" id="ProtNLM"/>
    </source>
</evidence>
<keyword evidence="2" id="KW-1185">Reference proteome</keyword>
<proteinExistence type="predicted"/>
<dbReference type="RefSeq" id="WP_344312928.1">
    <property type="nucleotide sequence ID" value="NZ_BAAANY010000020.1"/>
</dbReference>
<evidence type="ECO:0000313" key="2">
    <source>
        <dbReference type="Proteomes" id="UP001500618"/>
    </source>
</evidence>
<dbReference type="EMBL" id="BAAANY010000020">
    <property type="protein sequence ID" value="GAA1694895.1"/>
    <property type="molecule type" value="Genomic_DNA"/>
</dbReference>
<comment type="caution">
    <text evidence="1">The sequence shown here is derived from an EMBL/GenBank/DDBJ whole genome shotgun (WGS) entry which is preliminary data.</text>
</comment>
<reference evidence="1 2" key="1">
    <citation type="journal article" date="2019" name="Int. J. Syst. Evol. Microbiol.">
        <title>The Global Catalogue of Microorganisms (GCM) 10K type strain sequencing project: providing services to taxonomists for standard genome sequencing and annotation.</title>
        <authorList>
            <consortium name="The Broad Institute Genomics Platform"/>
            <consortium name="The Broad Institute Genome Sequencing Center for Infectious Disease"/>
            <person name="Wu L."/>
            <person name="Ma J."/>
        </authorList>
    </citation>
    <scope>NUCLEOTIDE SEQUENCE [LARGE SCALE GENOMIC DNA]</scope>
    <source>
        <strain evidence="1 2">JCM 14718</strain>
    </source>
</reference>
<organism evidence="1 2">
    <name type="scientific">Fodinicola feengrottensis</name>
    <dbReference type="NCBI Taxonomy" id="435914"/>
    <lineage>
        <taxon>Bacteria</taxon>
        <taxon>Bacillati</taxon>
        <taxon>Actinomycetota</taxon>
        <taxon>Actinomycetes</taxon>
        <taxon>Mycobacteriales</taxon>
        <taxon>Fodinicola</taxon>
    </lineage>
</organism>
<gene>
    <name evidence="1" type="ORF">GCM10009765_50170</name>
</gene>
<sequence length="149" mass="16748">MSPVATARKPLFEASAYIQAPIADLIPRLLHLKVGPVTRTSAPLLSRDDERPGWIVSGGPDQFDVHAGGTHVLYMDLDRERHTIGMQGHWWYRGEFTLVSEPPGTRLIHRVYNVAARGRWAVPFANRMFAGYQRRTQQGVDDLARTLSS</sequence>
<protein>
    <recommendedName>
        <fullName evidence="3">SRPBCC family protein</fullName>
    </recommendedName>
</protein>